<evidence type="ECO:0000256" key="5">
    <source>
        <dbReference type="ARBA" id="ARBA00023136"/>
    </source>
</evidence>
<proteinExistence type="inferred from homology"/>
<dbReference type="Proteomes" id="UP001632038">
    <property type="component" value="Unassembled WGS sequence"/>
</dbReference>
<dbReference type="EMBL" id="JAVIJP010000016">
    <property type="protein sequence ID" value="KAL3643592.1"/>
    <property type="molecule type" value="Genomic_DNA"/>
</dbReference>
<comment type="subcellular location">
    <subcellularLocation>
        <location evidence="1">Membrane</location>
        <topology evidence="1">Multi-pass membrane protein</topology>
    </subcellularLocation>
</comment>
<organism evidence="7 8">
    <name type="scientific">Castilleja foliolosa</name>
    <dbReference type="NCBI Taxonomy" id="1961234"/>
    <lineage>
        <taxon>Eukaryota</taxon>
        <taxon>Viridiplantae</taxon>
        <taxon>Streptophyta</taxon>
        <taxon>Embryophyta</taxon>
        <taxon>Tracheophyta</taxon>
        <taxon>Spermatophyta</taxon>
        <taxon>Magnoliopsida</taxon>
        <taxon>eudicotyledons</taxon>
        <taxon>Gunneridae</taxon>
        <taxon>Pentapetalae</taxon>
        <taxon>asterids</taxon>
        <taxon>lamiids</taxon>
        <taxon>Lamiales</taxon>
        <taxon>Orobanchaceae</taxon>
        <taxon>Pedicularideae</taxon>
        <taxon>Castillejinae</taxon>
        <taxon>Castilleja</taxon>
    </lineage>
</organism>
<gene>
    <name evidence="7" type="ORF">CASFOL_014407</name>
</gene>
<dbReference type="InterPro" id="IPR008892">
    <property type="entry name" value="COR413"/>
</dbReference>
<feature type="transmembrane region" description="Helical" evidence="6">
    <location>
        <begin position="180"/>
        <end position="198"/>
    </location>
</feature>
<sequence length="230" mass="25935">MMTLSISRSSLFNNNQLLFTKTPNAHQSRSFCRFSPQLQHLHKYQQFNSISNNPLRLLVRNEKMRRFGAVCYSAPLTPQILQFVSTVSTAYVVVLGQFSGSSPNASKRDSYPQILSCPVIRTTSTCNHRIMDDYGIWAAFLALFVRLFFFIPGELELPFITLMLVIVSPYQIMRLRGKQEGVIFSLIIAAYLAFQHFTRAGSLKKAFDQGSVIATLAIICVVVVPCLLLI</sequence>
<dbReference type="AlphaFoldDB" id="A0ABD3DQG3"/>
<keyword evidence="5 6" id="KW-0472">Membrane</keyword>
<accession>A0ABD3DQG3</accession>
<comment type="similarity">
    <text evidence="2">Belongs to the Cold-regulated 413 protein family.</text>
</comment>
<protein>
    <submittedName>
        <fullName evidence="7">Uncharacterized protein</fullName>
    </submittedName>
</protein>
<evidence type="ECO:0000313" key="8">
    <source>
        <dbReference type="Proteomes" id="UP001632038"/>
    </source>
</evidence>
<dbReference type="PANTHER" id="PTHR33596">
    <property type="entry name" value="COLD-REGULATED 413 PLASMA MEMBRANE PROTEIN 2"/>
    <property type="match status" value="1"/>
</dbReference>
<evidence type="ECO:0000256" key="6">
    <source>
        <dbReference type="SAM" id="Phobius"/>
    </source>
</evidence>
<evidence type="ECO:0000256" key="1">
    <source>
        <dbReference type="ARBA" id="ARBA00004141"/>
    </source>
</evidence>
<feature type="transmembrane region" description="Helical" evidence="6">
    <location>
        <begin position="157"/>
        <end position="173"/>
    </location>
</feature>
<feature type="transmembrane region" description="Helical" evidence="6">
    <location>
        <begin position="210"/>
        <end position="229"/>
    </location>
</feature>
<name>A0ABD3DQG3_9LAMI</name>
<evidence type="ECO:0000256" key="2">
    <source>
        <dbReference type="ARBA" id="ARBA00005852"/>
    </source>
</evidence>
<dbReference type="GO" id="GO:0016020">
    <property type="term" value="C:membrane"/>
    <property type="evidence" value="ECO:0007669"/>
    <property type="project" value="UniProtKB-SubCell"/>
</dbReference>
<reference evidence="8" key="1">
    <citation type="journal article" date="2024" name="IScience">
        <title>Strigolactones Initiate the Formation of Haustorium-like Structures in Castilleja.</title>
        <authorList>
            <person name="Buerger M."/>
            <person name="Peterson D."/>
            <person name="Chory J."/>
        </authorList>
    </citation>
    <scope>NUCLEOTIDE SEQUENCE [LARGE SCALE GENOMIC DNA]</scope>
</reference>
<evidence type="ECO:0000313" key="7">
    <source>
        <dbReference type="EMBL" id="KAL3643592.1"/>
    </source>
</evidence>
<keyword evidence="8" id="KW-1185">Reference proteome</keyword>
<comment type="caution">
    <text evidence="7">The sequence shown here is derived from an EMBL/GenBank/DDBJ whole genome shotgun (WGS) entry which is preliminary data.</text>
</comment>
<keyword evidence="4 6" id="KW-1133">Transmembrane helix</keyword>
<evidence type="ECO:0000256" key="3">
    <source>
        <dbReference type="ARBA" id="ARBA00022692"/>
    </source>
</evidence>
<dbReference type="PANTHER" id="PTHR33596:SF17">
    <property type="entry name" value="COLD-REGULATED 413 INNER MEMBRANE PROTEIN 1, CHLOROPLASTIC-RELATED"/>
    <property type="match status" value="1"/>
</dbReference>
<keyword evidence="3 6" id="KW-0812">Transmembrane</keyword>
<evidence type="ECO:0000256" key="4">
    <source>
        <dbReference type="ARBA" id="ARBA00022989"/>
    </source>
</evidence>
<dbReference type="Pfam" id="PF05562">
    <property type="entry name" value="WCOR413"/>
    <property type="match status" value="1"/>
</dbReference>